<evidence type="ECO:0000256" key="8">
    <source>
        <dbReference type="ARBA" id="ARBA00023306"/>
    </source>
</evidence>
<dbReference type="Pfam" id="PF00589">
    <property type="entry name" value="Phage_integrase"/>
    <property type="match status" value="1"/>
</dbReference>
<evidence type="ECO:0000259" key="10">
    <source>
        <dbReference type="PROSITE" id="PS51898"/>
    </source>
</evidence>
<feature type="active site" evidence="9">
    <location>
        <position position="278"/>
    </location>
</feature>
<dbReference type="InterPro" id="IPR002104">
    <property type="entry name" value="Integrase_catalytic"/>
</dbReference>
<comment type="subcellular location">
    <subcellularLocation>
        <location evidence="1 9">Cytoplasm</location>
    </subcellularLocation>
</comment>
<dbReference type="Pfam" id="PF02899">
    <property type="entry name" value="Phage_int_SAM_1"/>
    <property type="match status" value="1"/>
</dbReference>
<keyword evidence="3 9" id="KW-0132">Cell division</keyword>
<evidence type="ECO:0000256" key="1">
    <source>
        <dbReference type="ARBA" id="ARBA00004496"/>
    </source>
</evidence>
<keyword evidence="7 9" id="KW-0233">DNA recombination</keyword>
<dbReference type="Gene3D" id="1.10.150.130">
    <property type="match status" value="1"/>
</dbReference>
<dbReference type="HAMAP" id="MF_01808">
    <property type="entry name" value="Recomb_XerC_XerD"/>
    <property type="match status" value="1"/>
</dbReference>
<dbReference type="InterPro" id="IPR011010">
    <property type="entry name" value="DNA_brk_join_enz"/>
</dbReference>
<proteinExistence type="inferred from homology"/>
<dbReference type="PANTHER" id="PTHR30349:SF77">
    <property type="entry name" value="TYROSINE RECOMBINASE XERC"/>
    <property type="match status" value="1"/>
</dbReference>
<dbReference type="Gene3D" id="1.10.443.10">
    <property type="entry name" value="Intergrase catalytic core"/>
    <property type="match status" value="1"/>
</dbReference>
<comment type="function">
    <text evidence="9">Site-specific tyrosine recombinase, which acts by catalyzing the cutting and rejoining of the recombining DNA molecules. The XerC-XerD complex is essential to convert dimers of the bacterial chromosome into monomers to permit their segregation at cell division. It also contributes to the segregational stability of plasmids.</text>
</comment>
<dbReference type="EMBL" id="BAABDK010000028">
    <property type="protein sequence ID" value="GAA4046226.1"/>
    <property type="molecule type" value="Genomic_DNA"/>
</dbReference>
<dbReference type="PANTHER" id="PTHR30349">
    <property type="entry name" value="PHAGE INTEGRASE-RELATED"/>
    <property type="match status" value="1"/>
</dbReference>
<evidence type="ECO:0000256" key="9">
    <source>
        <dbReference type="HAMAP-Rule" id="MF_01808"/>
    </source>
</evidence>
<evidence type="ECO:0000256" key="6">
    <source>
        <dbReference type="ARBA" id="ARBA00023125"/>
    </source>
</evidence>
<feature type="active site" description="O-(3'-phospho-DNA)-tyrosine intermediate" evidence="9">
    <location>
        <position position="287"/>
    </location>
</feature>
<feature type="domain" description="Tyr recombinase" evidence="10">
    <location>
        <begin position="117"/>
        <end position="300"/>
    </location>
</feature>
<dbReference type="PROSITE" id="PS51900">
    <property type="entry name" value="CB"/>
    <property type="match status" value="1"/>
</dbReference>
<reference evidence="13" key="1">
    <citation type="journal article" date="2019" name="Int. J. Syst. Evol. Microbiol.">
        <title>The Global Catalogue of Microorganisms (GCM) 10K type strain sequencing project: providing services to taxonomists for standard genome sequencing and annotation.</title>
        <authorList>
            <consortium name="The Broad Institute Genomics Platform"/>
            <consortium name="The Broad Institute Genome Sequencing Center for Infectious Disease"/>
            <person name="Wu L."/>
            <person name="Ma J."/>
        </authorList>
    </citation>
    <scope>NUCLEOTIDE SEQUENCE [LARGE SCALE GENOMIC DNA]</scope>
    <source>
        <strain evidence="13">JCM 17225</strain>
    </source>
</reference>
<gene>
    <name evidence="9 12" type="primary">xerC</name>
    <name evidence="12" type="ORF">GCM10022409_35390</name>
</gene>
<feature type="active site" evidence="9">
    <location>
        <position position="255"/>
    </location>
</feature>
<feature type="domain" description="Core-binding (CB)" evidence="11">
    <location>
        <begin position="9"/>
        <end position="96"/>
    </location>
</feature>
<evidence type="ECO:0000256" key="2">
    <source>
        <dbReference type="ARBA" id="ARBA00022490"/>
    </source>
</evidence>
<dbReference type="InterPro" id="IPR044068">
    <property type="entry name" value="CB"/>
</dbReference>
<comment type="similarity">
    <text evidence="9">Belongs to the 'phage' integrase family. XerC subfamily.</text>
</comment>
<evidence type="ECO:0000259" key="11">
    <source>
        <dbReference type="PROSITE" id="PS51900"/>
    </source>
</evidence>
<evidence type="ECO:0000256" key="3">
    <source>
        <dbReference type="ARBA" id="ARBA00022618"/>
    </source>
</evidence>
<evidence type="ECO:0000313" key="13">
    <source>
        <dbReference type="Proteomes" id="UP001501469"/>
    </source>
</evidence>
<dbReference type="Proteomes" id="UP001501469">
    <property type="component" value="Unassembled WGS sequence"/>
</dbReference>
<comment type="caution">
    <text evidence="12">The sequence shown here is derived from an EMBL/GenBank/DDBJ whole genome shotgun (WGS) entry which is preliminary data.</text>
</comment>
<evidence type="ECO:0000256" key="4">
    <source>
        <dbReference type="ARBA" id="ARBA00022829"/>
    </source>
</evidence>
<feature type="active site" evidence="9">
    <location>
        <position position="252"/>
    </location>
</feature>
<dbReference type="SUPFAM" id="SSF56349">
    <property type="entry name" value="DNA breaking-rejoining enzymes"/>
    <property type="match status" value="1"/>
</dbReference>
<dbReference type="InterPro" id="IPR050090">
    <property type="entry name" value="Tyrosine_recombinase_XerCD"/>
</dbReference>
<dbReference type="InterPro" id="IPR013762">
    <property type="entry name" value="Integrase-like_cat_sf"/>
</dbReference>
<keyword evidence="5 9" id="KW-0229">DNA integration</keyword>
<keyword evidence="4 9" id="KW-0159">Chromosome partition</keyword>
<keyword evidence="6 9" id="KW-0238">DNA-binding</keyword>
<dbReference type="InterPro" id="IPR010998">
    <property type="entry name" value="Integrase_recombinase_N"/>
</dbReference>
<name>A0ABP7UKQ4_9BACT</name>
<comment type="subunit">
    <text evidence="9">Forms a cyclic heterotetrameric complex composed of two molecules of XerC and two molecules of XerD.</text>
</comment>
<evidence type="ECO:0000313" key="12">
    <source>
        <dbReference type="EMBL" id="GAA4046226.1"/>
    </source>
</evidence>
<evidence type="ECO:0000256" key="5">
    <source>
        <dbReference type="ARBA" id="ARBA00022908"/>
    </source>
</evidence>
<accession>A0ABP7UKQ4</accession>
<keyword evidence="2 9" id="KW-0963">Cytoplasm</keyword>
<sequence length="306" mass="34477">MNARPNRRAFLFISMQAFLDFLRFERRYSPHTLVSYQTDLSQFAAYLKSAYELIDPAQATHPLIRGWVVELMQENLDPRTVNRKVACLRSYFKFLLRTGAIAANPMLRITAPKMAKKLPEFVPEEALNGLLNSFNFGTDFAGRRDQLVLEMLYGTGIRLSELIGIHAHDVSLGAATVRVTGKGNKQRLVPLNPTLMRVIEAYQASRAHEFGASDGPLLLTDKGEAMYEKFVYRTVQRYLSQITTSRAQQHPHALRHAFATHLLGKGADLNSIKELLGHASLAATQVYTHLSVDRLKSVFKQAHPRA</sequence>
<feature type="active site" evidence="9">
    <location>
        <position position="158"/>
    </location>
</feature>
<evidence type="ECO:0000256" key="7">
    <source>
        <dbReference type="ARBA" id="ARBA00023172"/>
    </source>
</evidence>
<keyword evidence="13" id="KW-1185">Reference proteome</keyword>
<dbReference type="PROSITE" id="PS51898">
    <property type="entry name" value="TYR_RECOMBINASE"/>
    <property type="match status" value="1"/>
</dbReference>
<dbReference type="InterPro" id="IPR004107">
    <property type="entry name" value="Integrase_SAM-like_N"/>
</dbReference>
<keyword evidence="8 9" id="KW-0131">Cell cycle</keyword>
<protein>
    <recommendedName>
        <fullName evidence="9">Tyrosine recombinase XerC</fullName>
    </recommendedName>
</protein>
<feature type="active site" evidence="9">
    <location>
        <position position="182"/>
    </location>
</feature>
<organism evidence="12 13">
    <name type="scientific">Hymenobacter glaciei</name>
    <dbReference type="NCBI Taxonomy" id="877209"/>
    <lineage>
        <taxon>Bacteria</taxon>
        <taxon>Pseudomonadati</taxon>
        <taxon>Bacteroidota</taxon>
        <taxon>Cytophagia</taxon>
        <taxon>Cytophagales</taxon>
        <taxon>Hymenobacteraceae</taxon>
        <taxon>Hymenobacter</taxon>
    </lineage>
</organism>
<dbReference type="InterPro" id="IPR023009">
    <property type="entry name" value="Tyrosine_recombinase_XerC/XerD"/>
</dbReference>